<accession>A0A518JN35</accession>
<name>A0A518JN35_9BACT</name>
<sequence>MAVRLVEAVTCDLILFGFARTVARFTTSRAGCTTKWQDTFATLTNASNRQKCDKYSHEFIDLLQMGAVTPDLMNVCLPVQLRR</sequence>
<keyword evidence="2" id="KW-1185">Reference proteome</keyword>
<dbReference type="AlphaFoldDB" id="A0A518JN35"/>
<dbReference type="EMBL" id="CP036348">
    <property type="protein sequence ID" value="QDV66959.1"/>
    <property type="molecule type" value="Genomic_DNA"/>
</dbReference>
<evidence type="ECO:0000313" key="1">
    <source>
        <dbReference type="EMBL" id="QDV66959.1"/>
    </source>
</evidence>
<dbReference type="KEGG" id="rcf:Poly24_06490"/>
<organism evidence="1 2">
    <name type="scientific">Rosistilla carotiformis</name>
    <dbReference type="NCBI Taxonomy" id="2528017"/>
    <lineage>
        <taxon>Bacteria</taxon>
        <taxon>Pseudomonadati</taxon>
        <taxon>Planctomycetota</taxon>
        <taxon>Planctomycetia</taxon>
        <taxon>Pirellulales</taxon>
        <taxon>Pirellulaceae</taxon>
        <taxon>Rosistilla</taxon>
    </lineage>
</organism>
<protein>
    <submittedName>
        <fullName evidence="1">Uncharacterized protein</fullName>
    </submittedName>
</protein>
<dbReference type="Proteomes" id="UP000315082">
    <property type="component" value="Chromosome"/>
</dbReference>
<reference evidence="1 2" key="1">
    <citation type="submission" date="2019-02" db="EMBL/GenBank/DDBJ databases">
        <title>Deep-cultivation of Planctomycetes and their phenomic and genomic characterization uncovers novel biology.</title>
        <authorList>
            <person name="Wiegand S."/>
            <person name="Jogler M."/>
            <person name="Boedeker C."/>
            <person name="Pinto D."/>
            <person name="Vollmers J."/>
            <person name="Rivas-Marin E."/>
            <person name="Kohn T."/>
            <person name="Peeters S.H."/>
            <person name="Heuer A."/>
            <person name="Rast P."/>
            <person name="Oberbeckmann S."/>
            <person name="Bunk B."/>
            <person name="Jeske O."/>
            <person name="Meyerdierks A."/>
            <person name="Storesund J.E."/>
            <person name="Kallscheuer N."/>
            <person name="Luecker S."/>
            <person name="Lage O.M."/>
            <person name="Pohl T."/>
            <person name="Merkel B.J."/>
            <person name="Hornburger P."/>
            <person name="Mueller R.-W."/>
            <person name="Bruemmer F."/>
            <person name="Labrenz M."/>
            <person name="Spormann A.M."/>
            <person name="Op den Camp H."/>
            <person name="Overmann J."/>
            <person name="Amann R."/>
            <person name="Jetten M.S.M."/>
            <person name="Mascher T."/>
            <person name="Medema M.H."/>
            <person name="Devos D.P."/>
            <person name="Kaster A.-K."/>
            <person name="Ovreas L."/>
            <person name="Rohde M."/>
            <person name="Galperin M.Y."/>
            <person name="Jogler C."/>
        </authorList>
    </citation>
    <scope>NUCLEOTIDE SEQUENCE [LARGE SCALE GENOMIC DNA]</scope>
    <source>
        <strain evidence="1 2">Poly24</strain>
    </source>
</reference>
<proteinExistence type="predicted"/>
<evidence type="ECO:0000313" key="2">
    <source>
        <dbReference type="Proteomes" id="UP000315082"/>
    </source>
</evidence>
<gene>
    <name evidence="1" type="ORF">Poly24_06490</name>
</gene>